<reference evidence="2 3" key="1">
    <citation type="journal article" date="2021" name="BMC Genomics">
        <title>Datura genome reveals duplications of psychoactive alkaloid biosynthetic genes and high mutation rate following tissue culture.</title>
        <authorList>
            <person name="Rajewski A."/>
            <person name="Carter-House D."/>
            <person name="Stajich J."/>
            <person name="Litt A."/>
        </authorList>
    </citation>
    <scope>NUCLEOTIDE SEQUENCE [LARGE SCALE GENOMIC DNA]</scope>
    <source>
        <strain evidence="2">AR-01</strain>
    </source>
</reference>
<evidence type="ECO:0000313" key="3">
    <source>
        <dbReference type="Proteomes" id="UP000823775"/>
    </source>
</evidence>
<organism evidence="2 3">
    <name type="scientific">Datura stramonium</name>
    <name type="common">Jimsonweed</name>
    <name type="synonym">Common thornapple</name>
    <dbReference type="NCBI Taxonomy" id="4076"/>
    <lineage>
        <taxon>Eukaryota</taxon>
        <taxon>Viridiplantae</taxon>
        <taxon>Streptophyta</taxon>
        <taxon>Embryophyta</taxon>
        <taxon>Tracheophyta</taxon>
        <taxon>Spermatophyta</taxon>
        <taxon>Magnoliopsida</taxon>
        <taxon>eudicotyledons</taxon>
        <taxon>Gunneridae</taxon>
        <taxon>Pentapetalae</taxon>
        <taxon>asterids</taxon>
        <taxon>lamiids</taxon>
        <taxon>Solanales</taxon>
        <taxon>Solanaceae</taxon>
        <taxon>Solanoideae</taxon>
        <taxon>Datureae</taxon>
        <taxon>Datura</taxon>
    </lineage>
</organism>
<feature type="region of interest" description="Disordered" evidence="1">
    <location>
        <begin position="33"/>
        <end position="53"/>
    </location>
</feature>
<keyword evidence="3" id="KW-1185">Reference proteome</keyword>
<name>A0ABS8RV64_DATST</name>
<evidence type="ECO:0000256" key="1">
    <source>
        <dbReference type="SAM" id="MobiDB-lite"/>
    </source>
</evidence>
<accession>A0ABS8RV64</accession>
<gene>
    <name evidence="2" type="ORF">HAX54_002203</name>
</gene>
<sequence>MRSIAVGDEANACYKGSHKGSRLRQRAAFLEPNINVEDEAYQPGEMGPSQATH</sequence>
<dbReference type="Proteomes" id="UP000823775">
    <property type="component" value="Unassembled WGS sequence"/>
</dbReference>
<dbReference type="EMBL" id="JACEIK010000110">
    <property type="protein sequence ID" value="MCD7449900.1"/>
    <property type="molecule type" value="Genomic_DNA"/>
</dbReference>
<comment type="caution">
    <text evidence="2">The sequence shown here is derived from an EMBL/GenBank/DDBJ whole genome shotgun (WGS) entry which is preliminary data.</text>
</comment>
<feature type="non-terminal residue" evidence="2">
    <location>
        <position position="53"/>
    </location>
</feature>
<evidence type="ECO:0000313" key="2">
    <source>
        <dbReference type="EMBL" id="MCD7449900.1"/>
    </source>
</evidence>
<proteinExistence type="predicted"/>
<protein>
    <submittedName>
        <fullName evidence="2">Uncharacterized protein</fullName>
    </submittedName>
</protein>